<reference evidence="2" key="1">
    <citation type="journal article" date="2021" name="Science">
        <title>Hunting the eagle killer: A cyanobacterial neurotoxin causes vacuolar myelinopathy.</title>
        <authorList>
            <person name="Breinlinger S."/>
            <person name="Phillips T.J."/>
            <person name="Haram B.N."/>
            <person name="Mares J."/>
            <person name="Martinez Yerena J.A."/>
            <person name="Hrouzek P."/>
            <person name="Sobotka R."/>
            <person name="Henderson W.M."/>
            <person name="Schmieder P."/>
            <person name="Williams S.M."/>
            <person name="Lauderdale J.D."/>
            <person name="Wilde H.D."/>
            <person name="Gerrin W."/>
            <person name="Kust A."/>
            <person name="Washington J.W."/>
            <person name="Wagner C."/>
            <person name="Geier B."/>
            <person name="Liebeke M."/>
            <person name="Enke H."/>
            <person name="Niedermeyer T.H.J."/>
            <person name="Wilde S.B."/>
        </authorList>
    </citation>
    <scope>NUCLEOTIDE SEQUENCE [LARGE SCALE GENOMIC DNA]</scope>
    <source>
        <strain evidence="2">Thurmond2011</strain>
    </source>
</reference>
<comment type="caution">
    <text evidence="1">The sequence shown here is derived from an EMBL/GenBank/DDBJ whole genome shotgun (WGS) entry which is preliminary data.</text>
</comment>
<evidence type="ECO:0000313" key="2">
    <source>
        <dbReference type="Proteomes" id="UP000667802"/>
    </source>
</evidence>
<evidence type="ECO:0000313" key="1">
    <source>
        <dbReference type="EMBL" id="MDR9900337.1"/>
    </source>
</evidence>
<dbReference type="AlphaFoldDB" id="A0AAP5IGB2"/>
<protein>
    <submittedName>
        <fullName evidence="1">Uncharacterized protein</fullName>
    </submittedName>
</protein>
<name>A0AAP5IGB2_9CYAN</name>
<sequence length="127" mass="14472">MDVLIQSTKEFEKDLEGFNSSDKSNIINAMNSSFALLKNDNGYLFNANTLSQLRSIKLNHNYDSSLYSLRIDSELRVILTIDNDPIFQIVNVTLFRLVRACEASKAYNSVAKSIYKDLILNQEEVEV</sequence>
<proteinExistence type="predicted"/>
<dbReference type="Proteomes" id="UP000667802">
    <property type="component" value="Unassembled WGS sequence"/>
</dbReference>
<gene>
    <name evidence="1" type="ORF">G7B40_038180</name>
</gene>
<dbReference type="Gene3D" id="3.30.2310.20">
    <property type="entry name" value="RelE-like"/>
    <property type="match status" value="1"/>
</dbReference>
<dbReference type="InterPro" id="IPR035093">
    <property type="entry name" value="RelE/ParE_toxin_dom_sf"/>
</dbReference>
<keyword evidence="2" id="KW-1185">Reference proteome</keyword>
<organism evidence="1 2">
    <name type="scientific">Aetokthonos hydrillicola Thurmond2011</name>
    <dbReference type="NCBI Taxonomy" id="2712845"/>
    <lineage>
        <taxon>Bacteria</taxon>
        <taxon>Bacillati</taxon>
        <taxon>Cyanobacteriota</taxon>
        <taxon>Cyanophyceae</taxon>
        <taxon>Nostocales</taxon>
        <taxon>Hapalosiphonaceae</taxon>
        <taxon>Aetokthonos</taxon>
    </lineage>
</organism>
<accession>A0AAP5IGB2</accession>
<dbReference type="EMBL" id="JAALHA020000033">
    <property type="protein sequence ID" value="MDR9900337.1"/>
    <property type="molecule type" value="Genomic_DNA"/>
</dbReference>
<dbReference type="RefSeq" id="WP_208344003.1">
    <property type="nucleotide sequence ID" value="NZ_CAWQFN010000441.1"/>
</dbReference>